<dbReference type="Proteomes" id="UP001501175">
    <property type="component" value="Unassembled WGS sequence"/>
</dbReference>
<name>A0ABP8N3L5_9BACT</name>
<evidence type="ECO:0000313" key="2">
    <source>
        <dbReference type="Proteomes" id="UP001501175"/>
    </source>
</evidence>
<comment type="caution">
    <text evidence="1">The sequence shown here is derived from an EMBL/GenBank/DDBJ whole genome shotgun (WGS) entry which is preliminary data.</text>
</comment>
<accession>A0ABP8N3L5</accession>
<evidence type="ECO:0000313" key="1">
    <source>
        <dbReference type="EMBL" id="GAA4459480.1"/>
    </source>
</evidence>
<keyword evidence="2" id="KW-1185">Reference proteome</keyword>
<protein>
    <submittedName>
        <fullName evidence="1">Uncharacterized protein</fullName>
    </submittedName>
</protein>
<reference evidence="2" key="1">
    <citation type="journal article" date="2019" name="Int. J. Syst. Evol. Microbiol.">
        <title>The Global Catalogue of Microorganisms (GCM) 10K type strain sequencing project: providing services to taxonomists for standard genome sequencing and annotation.</title>
        <authorList>
            <consortium name="The Broad Institute Genomics Platform"/>
            <consortium name="The Broad Institute Genome Sequencing Center for Infectious Disease"/>
            <person name="Wu L."/>
            <person name="Ma J."/>
        </authorList>
    </citation>
    <scope>NUCLEOTIDE SEQUENCE [LARGE SCALE GENOMIC DNA]</scope>
    <source>
        <strain evidence="2">JCM 17927</strain>
    </source>
</reference>
<gene>
    <name evidence="1" type="ORF">GCM10023189_33240</name>
</gene>
<sequence length="72" mass="7845">MFVRTLNKVASEKQLDLCPDGAECLPFRSAIGSALTKTIGNSTRRKAASHPARLVPSLSYVQRVSFHASKQT</sequence>
<dbReference type="EMBL" id="BAABHD010000032">
    <property type="protein sequence ID" value="GAA4459480.1"/>
    <property type="molecule type" value="Genomic_DNA"/>
</dbReference>
<proteinExistence type="predicted"/>
<organism evidence="1 2">
    <name type="scientific">Nibrella saemangeumensis</name>
    <dbReference type="NCBI Taxonomy" id="1084526"/>
    <lineage>
        <taxon>Bacteria</taxon>
        <taxon>Pseudomonadati</taxon>
        <taxon>Bacteroidota</taxon>
        <taxon>Cytophagia</taxon>
        <taxon>Cytophagales</taxon>
        <taxon>Spirosomataceae</taxon>
        <taxon>Nibrella</taxon>
    </lineage>
</organism>